<dbReference type="InterPro" id="IPR012349">
    <property type="entry name" value="Split_barrel_FMN-bd"/>
</dbReference>
<keyword evidence="2" id="KW-1185">Reference proteome</keyword>
<evidence type="ECO:0000313" key="2">
    <source>
        <dbReference type="Proteomes" id="UP000199420"/>
    </source>
</evidence>
<dbReference type="SUPFAM" id="SSF50475">
    <property type="entry name" value="FMN-binding split barrel"/>
    <property type="match status" value="1"/>
</dbReference>
<dbReference type="EMBL" id="FNYC01000002">
    <property type="protein sequence ID" value="SEI63924.1"/>
    <property type="molecule type" value="Genomic_DNA"/>
</dbReference>
<dbReference type="Proteomes" id="UP000199420">
    <property type="component" value="Unassembled WGS sequence"/>
</dbReference>
<gene>
    <name evidence="1" type="ORF">SAMN04487997_1289</name>
</gene>
<dbReference type="AlphaFoldDB" id="A0A1H6SDD4"/>
<name>A0A1H6SDD4_9GAMM</name>
<protein>
    <recommendedName>
        <fullName evidence="3">Pyridoxamine 5'-phosphate oxidase putative domain-containing protein</fullName>
    </recommendedName>
</protein>
<dbReference type="STRING" id="529704.SAMN02927913_1204"/>
<accession>A0A1H6SDD4</accession>
<proteinExistence type="predicted"/>
<dbReference type="Gene3D" id="2.30.110.10">
    <property type="entry name" value="Electron Transport, Fmn-binding Protein, Chain A"/>
    <property type="match status" value="1"/>
</dbReference>
<evidence type="ECO:0000313" key="1">
    <source>
        <dbReference type="EMBL" id="SEI63924.1"/>
    </source>
</evidence>
<reference evidence="1 2" key="1">
    <citation type="submission" date="2016-10" db="EMBL/GenBank/DDBJ databases">
        <authorList>
            <person name="de Groot N.N."/>
        </authorList>
    </citation>
    <scope>NUCLEOTIDE SEQUENCE [LARGE SCALE GENOMIC DNA]</scope>
    <source>
        <strain evidence="1 2">DSM 26515</strain>
    </source>
</reference>
<organism evidence="1 2">
    <name type="scientific">Frateuria terrea</name>
    <dbReference type="NCBI Taxonomy" id="529704"/>
    <lineage>
        <taxon>Bacteria</taxon>
        <taxon>Pseudomonadati</taxon>
        <taxon>Pseudomonadota</taxon>
        <taxon>Gammaproteobacteria</taxon>
        <taxon>Lysobacterales</taxon>
        <taxon>Rhodanobacteraceae</taxon>
        <taxon>Frateuria</taxon>
    </lineage>
</organism>
<dbReference type="OrthoDB" id="334393at2"/>
<evidence type="ECO:0008006" key="3">
    <source>
        <dbReference type="Google" id="ProtNLM"/>
    </source>
</evidence>
<dbReference type="RefSeq" id="WP_091334858.1">
    <property type="nucleotide sequence ID" value="NZ_FNYC01000002.1"/>
</dbReference>
<sequence>MPARANPAVIDAEHARFLQGAVSIIVASRNASNQPELVRAHGCRVSRDRRQLRLFVDAAQAGELLADLHGNGLVAVVFTEPSSHRSLQVKGEGARIVRLRVDEPARVEAYRAAMVGELGRIGISEALTRALLFTGGEEVALQFAPVQAFVQTPGPDAGRPLGANA</sequence>